<dbReference type="PANTHER" id="PTHR47345:SF1">
    <property type="entry name" value="CUT9-INTERACTING PROTEIN SCN1"/>
    <property type="match status" value="1"/>
</dbReference>
<dbReference type="OrthoDB" id="413993at2759"/>
<evidence type="ECO:0000256" key="1">
    <source>
        <dbReference type="SAM" id="MobiDB-lite"/>
    </source>
</evidence>
<dbReference type="Proteomes" id="UP000274922">
    <property type="component" value="Unassembled WGS sequence"/>
</dbReference>
<dbReference type="GO" id="GO:0016788">
    <property type="term" value="F:hydrolase activity, acting on ester bonds"/>
    <property type="evidence" value="ECO:0007669"/>
    <property type="project" value="InterPro"/>
</dbReference>
<dbReference type="InterPro" id="IPR001130">
    <property type="entry name" value="TatD-like"/>
</dbReference>
<feature type="compositionally biased region" description="Low complexity" evidence="1">
    <location>
        <begin position="32"/>
        <end position="47"/>
    </location>
</feature>
<evidence type="ECO:0000313" key="2">
    <source>
        <dbReference type="EMBL" id="RKP01802.1"/>
    </source>
</evidence>
<organism evidence="2 3">
    <name type="scientific">Caulochytrium protostelioides</name>
    <dbReference type="NCBI Taxonomy" id="1555241"/>
    <lineage>
        <taxon>Eukaryota</taxon>
        <taxon>Fungi</taxon>
        <taxon>Fungi incertae sedis</taxon>
        <taxon>Chytridiomycota</taxon>
        <taxon>Chytridiomycota incertae sedis</taxon>
        <taxon>Chytridiomycetes</taxon>
        <taxon>Caulochytriales</taxon>
        <taxon>Caulochytriaceae</taxon>
        <taxon>Caulochytrium</taxon>
    </lineage>
</organism>
<protein>
    <recommendedName>
        <fullName evidence="4">Metallo-dependent hydrolase</fullName>
    </recommendedName>
</protein>
<keyword evidence="3" id="KW-1185">Reference proteome</keyword>
<sequence>MTDPVRTKRKAVPSPTGLEADPPRHDRDQADRTSNADANANDDAGADADATADVYAKKVEDADVDWNDVIDTHCHITDTLDPSEFETMAEHLRTRQLWMMASHAGDWDALTRAAQHAPAKCIPFYGIHPWHLPALQDPAAPAAGAVSEAVWCDLEDRVRRYAAAGIGEIGVDFKATDPATGALRDRGMQEAVWARQLRLAVRLGRPVSMHCVAASGVLVDVLTALDAEAGPPLPSRRQRRRQQQQQRGPVPGPPIILHSFGGSPETLKRILQLDHVGPRVYVGFSQAINGARTPAATLRQRIAAVPDDRLLLESDVPQWHAVDAAMLAIGRCVAAHRGWDLASCFRICAQNARRVLAS</sequence>
<feature type="compositionally biased region" description="Basic and acidic residues" evidence="1">
    <location>
        <begin position="21"/>
        <end position="31"/>
    </location>
</feature>
<dbReference type="PANTHER" id="PTHR47345">
    <property type="entry name" value="CUT9-INTERACTING PROTEIN SCN1"/>
    <property type="match status" value="1"/>
</dbReference>
<gene>
    <name evidence="2" type="ORF">CXG81DRAFT_25506</name>
</gene>
<accession>A0A4P9X947</accession>
<proteinExistence type="predicted"/>
<dbReference type="AlphaFoldDB" id="A0A4P9X947"/>
<evidence type="ECO:0008006" key="4">
    <source>
        <dbReference type="Google" id="ProtNLM"/>
    </source>
</evidence>
<feature type="region of interest" description="Disordered" evidence="1">
    <location>
        <begin position="1"/>
        <end position="47"/>
    </location>
</feature>
<dbReference type="InterPro" id="IPR053044">
    <property type="entry name" value="Metallo-hydrolase/TatD-type"/>
</dbReference>
<dbReference type="InterPro" id="IPR032466">
    <property type="entry name" value="Metal_Hydrolase"/>
</dbReference>
<dbReference type="STRING" id="1555241.A0A4P9X947"/>
<reference evidence="3" key="1">
    <citation type="journal article" date="2018" name="Nat. Microbiol.">
        <title>Leveraging single-cell genomics to expand the fungal tree of life.</title>
        <authorList>
            <person name="Ahrendt S.R."/>
            <person name="Quandt C.A."/>
            <person name="Ciobanu D."/>
            <person name="Clum A."/>
            <person name="Salamov A."/>
            <person name="Andreopoulos B."/>
            <person name="Cheng J.F."/>
            <person name="Woyke T."/>
            <person name="Pelin A."/>
            <person name="Henrissat B."/>
            <person name="Reynolds N.K."/>
            <person name="Benny G.L."/>
            <person name="Smith M.E."/>
            <person name="James T.Y."/>
            <person name="Grigoriev I.V."/>
        </authorList>
    </citation>
    <scope>NUCLEOTIDE SEQUENCE [LARGE SCALE GENOMIC DNA]</scope>
    <source>
        <strain evidence="3">ATCC 52028</strain>
    </source>
</reference>
<dbReference type="Pfam" id="PF01026">
    <property type="entry name" value="TatD_DNase"/>
    <property type="match status" value="1"/>
</dbReference>
<evidence type="ECO:0000313" key="3">
    <source>
        <dbReference type="Proteomes" id="UP000274922"/>
    </source>
</evidence>
<dbReference type="EMBL" id="ML014160">
    <property type="protein sequence ID" value="RKP01802.1"/>
    <property type="molecule type" value="Genomic_DNA"/>
</dbReference>
<dbReference type="SUPFAM" id="SSF51556">
    <property type="entry name" value="Metallo-dependent hydrolases"/>
    <property type="match status" value="1"/>
</dbReference>
<dbReference type="Gene3D" id="3.20.20.140">
    <property type="entry name" value="Metal-dependent hydrolases"/>
    <property type="match status" value="1"/>
</dbReference>
<name>A0A4P9X947_9FUNG</name>
<feature type="region of interest" description="Disordered" evidence="1">
    <location>
        <begin position="229"/>
        <end position="255"/>
    </location>
</feature>